<keyword evidence="5 8" id="KW-1133">Transmembrane helix</keyword>
<evidence type="ECO:0000259" key="9">
    <source>
        <dbReference type="Pfam" id="PF18967"/>
    </source>
</evidence>
<dbReference type="Proteomes" id="UP000236151">
    <property type="component" value="Unassembled WGS sequence"/>
</dbReference>
<feature type="transmembrane region" description="Helical" evidence="8">
    <location>
        <begin position="74"/>
        <end position="95"/>
    </location>
</feature>
<sequence>MKRLSGLEQSISEDNEQKLNFLYNAIQDTQETIKFTDTKSGTIFVLGTAFITAIVTLVDKYINLFNNQIGISKWILIIGSILFGVCLFVSLYLSLKSINPSNNPNEHIEFGDVDYEVNVNYYLTGLNPSMRFRDYIWECKDSKFSTSVEQYFNSISKVGPEGLLLSLTYEFIKLSYIKEKKYKRTQCALKWLVACLFTAGFTAIAFILSQNIDTVDMSSIINKNLNDKSIYWLIIGYFVVRIVLTILFQSKTKISGLLNALLKCCTYSLIIGVIGYYMAGISIFDVILIFLTSLTIERINFSALLKKMRLIQEDSNTRISLLLNDFLHIAVLITISFLKI</sequence>
<dbReference type="EMBL" id="NIOJ01000083">
    <property type="protein sequence ID" value="PNT94931.1"/>
    <property type="molecule type" value="Genomic_DNA"/>
</dbReference>
<feature type="transmembrane region" description="Helical" evidence="8">
    <location>
        <begin position="188"/>
        <end position="209"/>
    </location>
</feature>
<gene>
    <name evidence="10" type="ORF">CDQ84_18025</name>
</gene>
<dbReference type="InterPro" id="IPR043760">
    <property type="entry name" value="PycTM_dom"/>
</dbReference>
<keyword evidence="3 8" id="KW-0812">Transmembrane</keyword>
<comment type="subcellular location">
    <subcellularLocation>
        <location evidence="1">Cell membrane</location>
    </subcellularLocation>
</comment>
<reference evidence="10 11" key="1">
    <citation type="submission" date="2017-06" db="EMBL/GenBank/DDBJ databases">
        <title>Investigating the central metabolism of Clostridium thermosuccinogenes.</title>
        <authorList>
            <person name="Koendjbiharie J.G."/>
            <person name="van Kranenburg R."/>
        </authorList>
    </citation>
    <scope>NUCLEOTIDE SEQUENCE [LARGE SCALE GENOMIC DNA]</scope>
    <source>
        <strain evidence="10 11">DSM 5806</strain>
    </source>
</reference>
<evidence type="ECO:0000256" key="4">
    <source>
        <dbReference type="ARBA" id="ARBA00022741"/>
    </source>
</evidence>
<keyword evidence="6" id="KW-0051">Antiviral defense</keyword>
<keyword evidence="4" id="KW-0547">Nucleotide-binding</keyword>
<protein>
    <recommendedName>
        <fullName evidence="9">Pycsar effector protein domain-containing protein</fullName>
    </recommendedName>
</protein>
<dbReference type="AlphaFoldDB" id="A0A2K2F6W2"/>
<evidence type="ECO:0000313" key="11">
    <source>
        <dbReference type="Proteomes" id="UP000236151"/>
    </source>
</evidence>
<evidence type="ECO:0000256" key="1">
    <source>
        <dbReference type="ARBA" id="ARBA00004236"/>
    </source>
</evidence>
<evidence type="ECO:0000256" key="2">
    <source>
        <dbReference type="ARBA" id="ARBA00022475"/>
    </source>
</evidence>
<feature type="domain" description="Pycsar effector protein" evidence="9">
    <location>
        <begin position="22"/>
        <end position="207"/>
    </location>
</feature>
<evidence type="ECO:0000313" key="10">
    <source>
        <dbReference type="EMBL" id="PNT94931.1"/>
    </source>
</evidence>
<dbReference type="Pfam" id="PF18967">
    <property type="entry name" value="PycTM"/>
    <property type="match status" value="1"/>
</dbReference>
<accession>A0A2K2F6W2</accession>
<proteinExistence type="predicted"/>
<evidence type="ECO:0000256" key="7">
    <source>
        <dbReference type="ARBA" id="ARBA00023136"/>
    </source>
</evidence>
<evidence type="ECO:0000256" key="8">
    <source>
        <dbReference type="SAM" id="Phobius"/>
    </source>
</evidence>
<dbReference type="RefSeq" id="WP_103083129.1">
    <property type="nucleotide sequence ID" value="NZ_CP021850.1"/>
</dbReference>
<keyword evidence="2" id="KW-1003">Cell membrane</keyword>
<feature type="transmembrane region" description="Helical" evidence="8">
    <location>
        <begin position="229"/>
        <end position="248"/>
    </location>
</feature>
<comment type="caution">
    <text evidence="10">The sequence shown here is derived from an EMBL/GenBank/DDBJ whole genome shotgun (WGS) entry which is preliminary data.</text>
</comment>
<dbReference type="KEGG" id="cthd:CDO33_02605"/>
<keyword evidence="7 8" id="KW-0472">Membrane</keyword>
<organism evidence="10 11">
    <name type="scientific">Clostridium thermosuccinogenes</name>
    <dbReference type="NCBI Taxonomy" id="84032"/>
    <lineage>
        <taxon>Bacteria</taxon>
        <taxon>Bacillati</taxon>
        <taxon>Bacillota</taxon>
        <taxon>Clostridia</taxon>
        <taxon>Eubacteriales</taxon>
        <taxon>Clostridiaceae</taxon>
        <taxon>Clostridium</taxon>
    </lineage>
</organism>
<evidence type="ECO:0000256" key="6">
    <source>
        <dbReference type="ARBA" id="ARBA00023118"/>
    </source>
</evidence>
<dbReference type="OrthoDB" id="5122730at2"/>
<keyword evidence="11" id="KW-1185">Reference proteome</keyword>
<feature type="transmembrane region" description="Helical" evidence="8">
    <location>
        <begin position="43"/>
        <end position="62"/>
    </location>
</feature>
<evidence type="ECO:0000256" key="5">
    <source>
        <dbReference type="ARBA" id="ARBA00022989"/>
    </source>
</evidence>
<evidence type="ECO:0000256" key="3">
    <source>
        <dbReference type="ARBA" id="ARBA00022692"/>
    </source>
</evidence>
<name>A0A2K2F6W2_9CLOT</name>